<feature type="compositionally biased region" description="Polar residues" evidence="4">
    <location>
        <begin position="28"/>
        <end position="48"/>
    </location>
</feature>
<feature type="chain" id="PRO_5043426974" description="Kazal-like domain-containing protein" evidence="5">
    <location>
        <begin position="23"/>
        <end position="102"/>
    </location>
</feature>
<comment type="caution">
    <text evidence="7">The sequence shown here is derived from an EMBL/GenBank/DDBJ whole genome shotgun (WGS) entry which is preliminary data.</text>
</comment>
<evidence type="ECO:0000256" key="2">
    <source>
        <dbReference type="ARBA" id="ARBA00022525"/>
    </source>
</evidence>
<evidence type="ECO:0000313" key="7">
    <source>
        <dbReference type="EMBL" id="CAK1585258.1"/>
    </source>
</evidence>
<dbReference type="Proteomes" id="UP001314205">
    <property type="component" value="Unassembled WGS sequence"/>
</dbReference>
<gene>
    <name evidence="7" type="ORF">PARMNEM_LOCUS6374</name>
</gene>
<dbReference type="GO" id="GO:0004867">
    <property type="term" value="F:serine-type endopeptidase inhibitor activity"/>
    <property type="evidence" value="ECO:0007669"/>
    <property type="project" value="InterPro"/>
</dbReference>
<keyword evidence="8" id="KW-1185">Reference proteome</keyword>
<evidence type="ECO:0000256" key="3">
    <source>
        <dbReference type="ARBA" id="ARBA00023157"/>
    </source>
</evidence>
<dbReference type="InterPro" id="IPR002350">
    <property type="entry name" value="Kazal_dom"/>
</dbReference>
<protein>
    <recommendedName>
        <fullName evidence="6">Kazal-like domain-containing protein</fullName>
    </recommendedName>
</protein>
<comment type="subcellular location">
    <subcellularLocation>
        <location evidence="1">Secreted</location>
    </subcellularLocation>
</comment>
<keyword evidence="3" id="KW-1015">Disulfide bond</keyword>
<dbReference type="GO" id="GO:0005576">
    <property type="term" value="C:extracellular region"/>
    <property type="evidence" value="ECO:0007669"/>
    <property type="project" value="UniProtKB-SubCell"/>
</dbReference>
<keyword evidence="2" id="KW-0964">Secreted</keyword>
<accession>A0AAV1KRA2</accession>
<feature type="domain" description="Kazal-like" evidence="6">
    <location>
        <begin position="48"/>
        <end position="101"/>
    </location>
</feature>
<evidence type="ECO:0000256" key="4">
    <source>
        <dbReference type="SAM" id="MobiDB-lite"/>
    </source>
</evidence>
<dbReference type="Pfam" id="PF07648">
    <property type="entry name" value="Kazal_2"/>
    <property type="match status" value="1"/>
</dbReference>
<feature type="region of interest" description="Disordered" evidence="4">
    <location>
        <begin position="27"/>
        <end position="48"/>
    </location>
</feature>
<feature type="signal peptide" evidence="5">
    <location>
        <begin position="1"/>
        <end position="22"/>
    </location>
</feature>
<dbReference type="SUPFAM" id="SSF100895">
    <property type="entry name" value="Kazal-type serine protease inhibitors"/>
    <property type="match status" value="1"/>
</dbReference>
<reference evidence="7 8" key="1">
    <citation type="submission" date="2023-11" db="EMBL/GenBank/DDBJ databases">
        <authorList>
            <person name="Hedman E."/>
            <person name="Englund M."/>
            <person name="Stromberg M."/>
            <person name="Nyberg Akerstrom W."/>
            <person name="Nylinder S."/>
            <person name="Jareborg N."/>
            <person name="Kallberg Y."/>
            <person name="Kronander E."/>
        </authorList>
    </citation>
    <scope>NUCLEOTIDE SEQUENCE [LARGE SCALE GENOMIC DNA]</scope>
</reference>
<sequence>MYKVYKLFVFFLVVFLIGESTGMRIKRQSGNGTSTATATENGQNTQSESDLQECIRSCPVTSEYNPVCGSNRVTYSNPGRLLCAQGCGVSVNLLRTSPCPTS</sequence>
<dbReference type="InterPro" id="IPR036058">
    <property type="entry name" value="Kazal_dom_sf"/>
</dbReference>
<dbReference type="EMBL" id="CAVLGL010000079">
    <property type="protein sequence ID" value="CAK1585258.1"/>
    <property type="molecule type" value="Genomic_DNA"/>
</dbReference>
<dbReference type="AlphaFoldDB" id="A0AAV1KRA2"/>
<dbReference type="PROSITE" id="PS51465">
    <property type="entry name" value="KAZAL_2"/>
    <property type="match status" value="1"/>
</dbReference>
<evidence type="ECO:0000256" key="1">
    <source>
        <dbReference type="ARBA" id="ARBA00004613"/>
    </source>
</evidence>
<proteinExistence type="predicted"/>
<evidence type="ECO:0000259" key="6">
    <source>
        <dbReference type="PROSITE" id="PS51465"/>
    </source>
</evidence>
<dbReference type="InterPro" id="IPR039932">
    <property type="entry name" value="Spink4-like"/>
</dbReference>
<keyword evidence="5" id="KW-0732">Signal</keyword>
<organism evidence="7 8">
    <name type="scientific">Parnassius mnemosyne</name>
    <name type="common">clouded apollo</name>
    <dbReference type="NCBI Taxonomy" id="213953"/>
    <lineage>
        <taxon>Eukaryota</taxon>
        <taxon>Metazoa</taxon>
        <taxon>Ecdysozoa</taxon>
        <taxon>Arthropoda</taxon>
        <taxon>Hexapoda</taxon>
        <taxon>Insecta</taxon>
        <taxon>Pterygota</taxon>
        <taxon>Neoptera</taxon>
        <taxon>Endopterygota</taxon>
        <taxon>Lepidoptera</taxon>
        <taxon>Glossata</taxon>
        <taxon>Ditrysia</taxon>
        <taxon>Papilionoidea</taxon>
        <taxon>Papilionidae</taxon>
        <taxon>Parnassiinae</taxon>
        <taxon>Parnassini</taxon>
        <taxon>Parnassius</taxon>
        <taxon>Driopa</taxon>
    </lineage>
</organism>
<dbReference type="PANTHER" id="PTHR21179">
    <property type="entry name" value="SERINE-TYPE ENDOPEPTIDASE INHIBITOR"/>
    <property type="match status" value="1"/>
</dbReference>
<dbReference type="Gene3D" id="3.30.60.30">
    <property type="match status" value="1"/>
</dbReference>
<evidence type="ECO:0000256" key="5">
    <source>
        <dbReference type="SAM" id="SignalP"/>
    </source>
</evidence>
<dbReference type="SMART" id="SM00280">
    <property type="entry name" value="KAZAL"/>
    <property type="match status" value="1"/>
</dbReference>
<dbReference type="PANTHER" id="PTHR21179:SF0">
    <property type="entry name" value="SERINE PROTEASE INHIBITOR KAZAL-TYPE 4"/>
    <property type="match status" value="1"/>
</dbReference>
<evidence type="ECO:0000313" key="8">
    <source>
        <dbReference type="Proteomes" id="UP001314205"/>
    </source>
</evidence>
<name>A0AAV1KRA2_9NEOP</name>